<accession>A0A6M1RK79</accession>
<reference evidence="1 2" key="1">
    <citation type="submission" date="2020-02" db="EMBL/GenBank/DDBJ databases">
        <title>Draft genome sequence of Limisphaera ngatamarikiensis NGM72.4T, a thermophilic Verrucomicrobia grouped in subdivision 3.</title>
        <authorList>
            <person name="Carere C.R."/>
            <person name="Steen J."/>
            <person name="Hugenholtz P."/>
            <person name="Stott M.B."/>
        </authorList>
    </citation>
    <scope>NUCLEOTIDE SEQUENCE [LARGE SCALE GENOMIC DNA]</scope>
    <source>
        <strain evidence="1 2">NGM72.4</strain>
    </source>
</reference>
<evidence type="ECO:0000313" key="1">
    <source>
        <dbReference type="EMBL" id="NGO37877.1"/>
    </source>
</evidence>
<evidence type="ECO:0000313" key="2">
    <source>
        <dbReference type="Proteomes" id="UP000477311"/>
    </source>
</evidence>
<sequence length="304" mass="33701">MKRNTSNISQQWKHAFQRMKLVAKIASILTSRPACTVALVAAWCVGPITALRAGVLSTVPMQGGMVMPMIAYHADHGHLHVTMPSEIPQLTPLLVSHPGDSFDPADPWFDDLDPSRRGLSFSRRYGFVMDTMTDPLPDGTIIHIRKISGPPELGFYRYSGSTPKLWEPIFGTAGSPDWLAWNGMMFHPAVTAPPGTNGYEATFEAYLANATTGEILPGTSTGPFILRWTNVPDGRPSLDIRRVIQISWSASSQGWTLEQTDDLGSPSWQPVEVEPLVWNGQWTVLIEPQSQHKFYRLRPIQPAQ</sequence>
<proteinExistence type="predicted"/>
<comment type="caution">
    <text evidence="1">The sequence shown here is derived from an EMBL/GenBank/DDBJ whole genome shotgun (WGS) entry which is preliminary data.</text>
</comment>
<dbReference type="RefSeq" id="WP_165105086.1">
    <property type="nucleotide sequence ID" value="NZ_JAAKYA010000004.1"/>
</dbReference>
<dbReference type="EMBL" id="JAAKYA010000004">
    <property type="protein sequence ID" value="NGO37877.1"/>
    <property type="molecule type" value="Genomic_DNA"/>
</dbReference>
<protein>
    <submittedName>
        <fullName evidence="1">Uncharacterized protein</fullName>
    </submittedName>
</protein>
<keyword evidence="2" id="KW-1185">Reference proteome</keyword>
<dbReference type="AlphaFoldDB" id="A0A6M1RK79"/>
<name>A0A6M1RK79_9BACT</name>
<organism evidence="1 2">
    <name type="scientific">Limisphaera ngatamarikiensis</name>
    <dbReference type="NCBI Taxonomy" id="1324935"/>
    <lineage>
        <taxon>Bacteria</taxon>
        <taxon>Pseudomonadati</taxon>
        <taxon>Verrucomicrobiota</taxon>
        <taxon>Verrucomicrobiia</taxon>
        <taxon>Limisphaerales</taxon>
        <taxon>Limisphaeraceae</taxon>
        <taxon>Limisphaera</taxon>
    </lineage>
</organism>
<dbReference type="Proteomes" id="UP000477311">
    <property type="component" value="Unassembled WGS sequence"/>
</dbReference>
<gene>
    <name evidence="1" type="ORF">G4L39_00460</name>
</gene>